<dbReference type="InterPro" id="IPR010206">
    <property type="entry name" value="PolA_pol_I"/>
</dbReference>
<dbReference type="NCBIfam" id="TIGR01942">
    <property type="entry name" value="pcnB"/>
    <property type="match status" value="1"/>
</dbReference>
<evidence type="ECO:0000256" key="8">
    <source>
        <dbReference type="RuleBase" id="RU003953"/>
    </source>
</evidence>
<dbReference type="InterPro" id="IPR052191">
    <property type="entry name" value="tRNA_ntf/polyA_polymerase_I"/>
</dbReference>
<feature type="active site" evidence="7">
    <location>
        <position position="152"/>
    </location>
</feature>
<feature type="domain" description="Poly A polymerase head" evidence="10">
    <location>
        <begin position="53"/>
        <end position="183"/>
    </location>
</feature>
<dbReference type="InterPro" id="IPR025866">
    <property type="entry name" value="PolyA_pol_arg_C_dom"/>
</dbReference>
<sequence length="444" mass="50348">MLKWLNRWRNQGKHLTKLKPVIIPRDQHTVSRKQLSSAAVKTLYRLQDCGFDAYLIGGGVRDVLLGLSPKDFDISTNATPEDIKHVFGSQCQIIGRRFRLAHVRWGREVIEVATFRANHAEGDDQSARTNADGRILRDNVWGSIEEDAARRDFTINAIYYRIADFSLWDFAQGTADLKQRIIRLIGDPETRYREDPVRMLRAVRFAAKLDFTLAPATAKPIASLAYLLEEMSSHRLYDECQKLFGGGHAAPLLPLLQQYGLFAPLFPGPAAHPNEALWLHVARNTDARLAEGKHINAAFFFAALLWGDVNARAQHLIADGVPPVPAWQQAGMQSVSQQLARTAIPKHVSQVMRDIWEMQMRLESPRPRQVEAMAANERFRAAYDFLLMREHAGEATGKMAAWWTRWQQADPGLQAEMQRALVKPAEGQAPRKRRRRPKKTTSPQ</sequence>
<proteinExistence type="inferred from homology"/>
<reference evidence="13 14" key="1">
    <citation type="submission" date="2018-08" db="EMBL/GenBank/DDBJ databases">
        <title>Genomic Encyclopedia of Type Strains, Phase IV (KMG-IV): sequencing the most valuable type-strain genomes for metagenomic binning, comparative biology and taxonomic classification.</title>
        <authorList>
            <person name="Goeker M."/>
        </authorList>
    </citation>
    <scope>NUCLEOTIDE SEQUENCE [LARGE SCALE GENOMIC DNA]</scope>
    <source>
        <strain evidence="13 14">DSM 26022</strain>
    </source>
</reference>
<dbReference type="Pfam" id="PF12627">
    <property type="entry name" value="PolyA_pol_RNAbd"/>
    <property type="match status" value="1"/>
</dbReference>
<protein>
    <recommendedName>
        <fullName evidence="7">Poly(A) polymerase I</fullName>
        <shortName evidence="7">PAP I</shortName>
        <ecNumber evidence="7">2.7.7.19</ecNumber>
    </recommendedName>
</protein>
<evidence type="ECO:0000256" key="9">
    <source>
        <dbReference type="SAM" id="MobiDB-lite"/>
    </source>
</evidence>
<dbReference type="Pfam" id="PF12626">
    <property type="entry name" value="PolyA_pol_arg_C"/>
    <property type="match status" value="1"/>
</dbReference>
<keyword evidence="14" id="KW-1185">Reference proteome</keyword>
<keyword evidence="2 7" id="KW-0808">Transferase</keyword>
<dbReference type="InterPro" id="IPR032828">
    <property type="entry name" value="PolyA_RNA-bd"/>
</dbReference>
<evidence type="ECO:0000313" key="14">
    <source>
        <dbReference type="Proteomes" id="UP000256774"/>
    </source>
</evidence>
<dbReference type="GO" id="GO:0006397">
    <property type="term" value="P:mRNA processing"/>
    <property type="evidence" value="ECO:0007669"/>
    <property type="project" value="UniProtKB-KW"/>
</dbReference>
<keyword evidence="4 7" id="KW-0067">ATP-binding</keyword>
<feature type="active site" evidence="7">
    <location>
        <position position="71"/>
    </location>
</feature>
<dbReference type="Proteomes" id="UP000256774">
    <property type="component" value="Unassembled WGS sequence"/>
</dbReference>
<evidence type="ECO:0000256" key="4">
    <source>
        <dbReference type="ARBA" id="ARBA00022840"/>
    </source>
</evidence>
<keyword evidence="5 7" id="KW-0694">RNA-binding</keyword>
<name>A0A3E0H7V3_9GAMM</name>
<comment type="catalytic activity">
    <reaction evidence="7">
        <text>RNA(n) + ATP = RNA(n)-3'-adenine ribonucleotide + diphosphate</text>
        <dbReference type="Rhea" id="RHEA:11332"/>
        <dbReference type="Rhea" id="RHEA-COMP:14527"/>
        <dbReference type="Rhea" id="RHEA-COMP:17347"/>
        <dbReference type="ChEBI" id="CHEBI:30616"/>
        <dbReference type="ChEBI" id="CHEBI:33019"/>
        <dbReference type="ChEBI" id="CHEBI:140395"/>
        <dbReference type="ChEBI" id="CHEBI:173115"/>
        <dbReference type="EC" id="2.7.7.19"/>
    </reaction>
</comment>
<dbReference type="PANTHER" id="PTHR43051">
    <property type="entry name" value="POLYNUCLEOTIDE ADENYLYLTRANSFERASE FAMILY PROTEIN"/>
    <property type="match status" value="1"/>
</dbReference>
<dbReference type="GO" id="GO:0005524">
    <property type="term" value="F:ATP binding"/>
    <property type="evidence" value="ECO:0007669"/>
    <property type="project" value="UniProtKB-UniRule"/>
</dbReference>
<dbReference type="PANTHER" id="PTHR43051:SF1">
    <property type="entry name" value="POLYNUCLEOTIDE ADENYLYLTRANSFERASE FAMILY PROTEIN"/>
    <property type="match status" value="1"/>
</dbReference>
<dbReference type="SUPFAM" id="SSF81891">
    <property type="entry name" value="Poly A polymerase C-terminal region-like"/>
    <property type="match status" value="1"/>
</dbReference>
<evidence type="ECO:0000256" key="6">
    <source>
        <dbReference type="ARBA" id="ARBA00023163"/>
    </source>
</evidence>
<dbReference type="RefSeq" id="WP_116206924.1">
    <property type="nucleotide sequence ID" value="NZ_QUNR01000001.1"/>
</dbReference>
<evidence type="ECO:0000256" key="3">
    <source>
        <dbReference type="ARBA" id="ARBA00022741"/>
    </source>
</evidence>
<dbReference type="HAMAP" id="MF_00957">
    <property type="entry name" value="PolyA_pol"/>
    <property type="match status" value="1"/>
</dbReference>
<dbReference type="SUPFAM" id="SSF81301">
    <property type="entry name" value="Nucleotidyltransferase"/>
    <property type="match status" value="1"/>
</dbReference>
<evidence type="ECO:0000259" key="12">
    <source>
        <dbReference type="Pfam" id="PF12627"/>
    </source>
</evidence>
<evidence type="ECO:0000256" key="1">
    <source>
        <dbReference type="ARBA" id="ARBA00022664"/>
    </source>
</evidence>
<dbReference type="AlphaFoldDB" id="A0A3E0H7V3"/>
<feature type="domain" description="tRNA nucleotidyltransferase/poly(A) polymerase RNA and SrmB- binding" evidence="12">
    <location>
        <begin position="210"/>
        <end position="269"/>
    </location>
</feature>
<evidence type="ECO:0000256" key="5">
    <source>
        <dbReference type="ARBA" id="ARBA00022884"/>
    </source>
</evidence>
<evidence type="ECO:0000259" key="10">
    <source>
        <dbReference type="Pfam" id="PF01743"/>
    </source>
</evidence>
<evidence type="ECO:0000256" key="7">
    <source>
        <dbReference type="HAMAP-Rule" id="MF_00957"/>
    </source>
</evidence>
<evidence type="ECO:0000313" key="13">
    <source>
        <dbReference type="EMBL" id="REH39828.1"/>
    </source>
</evidence>
<feature type="compositionally biased region" description="Basic residues" evidence="9">
    <location>
        <begin position="430"/>
        <end position="444"/>
    </location>
</feature>
<comment type="similarity">
    <text evidence="7 8">Belongs to the tRNA nucleotidyltransferase/poly(A) polymerase family.</text>
</comment>
<dbReference type="CDD" id="cd05398">
    <property type="entry name" value="NT_ClassII-CCAase"/>
    <property type="match status" value="1"/>
</dbReference>
<feature type="domain" description="Polymerase A arginine-rich C-terminal" evidence="11">
    <location>
        <begin position="320"/>
        <end position="438"/>
    </location>
</feature>
<dbReference type="EC" id="2.7.7.19" evidence="7"/>
<dbReference type="Gene3D" id="3.30.460.10">
    <property type="entry name" value="Beta Polymerase, domain 2"/>
    <property type="match status" value="1"/>
</dbReference>
<keyword evidence="6 7" id="KW-0804">Transcription</keyword>
<evidence type="ECO:0000259" key="11">
    <source>
        <dbReference type="Pfam" id="PF12626"/>
    </source>
</evidence>
<comment type="function">
    <text evidence="7">Adds poly(A) tail to the 3' end of many RNAs, which usually targets these RNAs for decay. Plays a significant role in the global control of gene expression, through influencing the rate of transcript degradation, and in the general RNA quality control.</text>
</comment>
<dbReference type="Gene3D" id="1.10.3090.10">
    <property type="entry name" value="cca-adding enzyme, domain 2"/>
    <property type="match status" value="1"/>
</dbReference>
<organism evidence="13 14">
    <name type="scientific">Paraperlucidibaca baekdonensis</name>
    <dbReference type="NCBI Taxonomy" id="748120"/>
    <lineage>
        <taxon>Bacteria</taxon>
        <taxon>Pseudomonadati</taxon>
        <taxon>Pseudomonadota</taxon>
        <taxon>Gammaproteobacteria</taxon>
        <taxon>Moraxellales</taxon>
        <taxon>Moraxellaceae</taxon>
        <taxon>Paraperlucidibaca</taxon>
    </lineage>
</organism>
<gene>
    <name evidence="7" type="primary">pcnB</name>
    <name evidence="13" type="ORF">DFR26_0019</name>
</gene>
<feature type="region of interest" description="Disordered" evidence="9">
    <location>
        <begin position="418"/>
        <end position="444"/>
    </location>
</feature>
<dbReference type="Pfam" id="PF01743">
    <property type="entry name" value="PolyA_pol"/>
    <property type="match status" value="1"/>
</dbReference>
<dbReference type="OrthoDB" id="9805698at2"/>
<dbReference type="GO" id="GO:1990817">
    <property type="term" value="F:poly(A) RNA polymerase activity"/>
    <property type="evidence" value="ECO:0007669"/>
    <property type="project" value="UniProtKB-UniRule"/>
</dbReference>
<dbReference type="EMBL" id="QUNR01000001">
    <property type="protein sequence ID" value="REH39828.1"/>
    <property type="molecule type" value="Genomic_DNA"/>
</dbReference>
<keyword evidence="3 7" id="KW-0547">Nucleotide-binding</keyword>
<feature type="active site" evidence="7">
    <location>
        <position position="73"/>
    </location>
</feature>
<dbReference type="InterPro" id="IPR002646">
    <property type="entry name" value="PolA_pol_head_dom"/>
</dbReference>
<dbReference type="GO" id="GO:0003723">
    <property type="term" value="F:RNA binding"/>
    <property type="evidence" value="ECO:0007669"/>
    <property type="project" value="UniProtKB-UniRule"/>
</dbReference>
<dbReference type="GO" id="GO:0043633">
    <property type="term" value="P:polyadenylation-dependent RNA catabolic process"/>
    <property type="evidence" value="ECO:0007669"/>
    <property type="project" value="InterPro"/>
</dbReference>
<comment type="caution">
    <text evidence="13">The sequence shown here is derived from an EMBL/GenBank/DDBJ whole genome shotgun (WGS) entry which is preliminary data.</text>
</comment>
<accession>A0A3E0H7V3</accession>
<dbReference type="InterPro" id="IPR043519">
    <property type="entry name" value="NT_sf"/>
</dbReference>
<evidence type="ECO:0000256" key="2">
    <source>
        <dbReference type="ARBA" id="ARBA00022679"/>
    </source>
</evidence>
<keyword evidence="1 7" id="KW-0507">mRNA processing</keyword>